<dbReference type="PANTHER" id="PTHR13628:SF1">
    <property type="entry name" value="TRANSMEMBRANE PROTEIN 267"/>
    <property type="match status" value="1"/>
</dbReference>
<keyword evidence="4 6" id="KW-1133">Transmembrane helix</keyword>
<dbReference type="OMA" id="FYICTAC"/>
<reference evidence="8" key="3">
    <citation type="submission" date="2025-05" db="UniProtKB">
        <authorList>
            <consortium name="Ensembl"/>
        </authorList>
    </citation>
    <scope>IDENTIFICATION</scope>
</reference>
<sequence>MALIFSPAFYFRVSGNVHKNKWFVSSWLLVYTDVLSVMASEAEKTHALLQSCSTESLISSLGLGIFCLVADRLLQFSIIQQNDWLRALSDNAVHCVIGMWLWAIVIGVKKTTDFGEIILAGFLASVIDVDHFFLAGSLSLKAALTLPRRPFLHCSTVIPVVALTLKFTMHLFKLKDSWCFLPWMLFISWTSHHIRDGVRHGLWICPFGKTSPLPFWLYVIITSSLPHICSFIMYLTGTRQMMSSKHGIHIDV</sequence>
<evidence type="ECO:0000256" key="5">
    <source>
        <dbReference type="ARBA" id="ARBA00023136"/>
    </source>
</evidence>
<organism evidence="8 10">
    <name type="scientific">Canis lupus familiaris</name>
    <name type="common">Dog</name>
    <name type="synonym">Canis familiaris</name>
    <dbReference type="NCBI Taxonomy" id="9615"/>
    <lineage>
        <taxon>Eukaryota</taxon>
        <taxon>Metazoa</taxon>
        <taxon>Chordata</taxon>
        <taxon>Craniata</taxon>
        <taxon>Vertebrata</taxon>
        <taxon>Euteleostomi</taxon>
        <taxon>Mammalia</taxon>
        <taxon>Eutheria</taxon>
        <taxon>Laurasiatheria</taxon>
        <taxon>Carnivora</taxon>
        <taxon>Caniformia</taxon>
        <taxon>Canidae</taxon>
        <taxon>Canis</taxon>
    </lineage>
</organism>
<evidence type="ECO:0000313" key="10">
    <source>
        <dbReference type="Proteomes" id="UP000694542"/>
    </source>
</evidence>
<reference evidence="7 9" key="1">
    <citation type="journal article" date="2005" name="Nature">
        <title>Genome sequence, comparative analysis and haplotype structure of the domestic dog.</title>
        <authorList>
            <consortium name="Broad Sequencing Platform"/>
            <person name="Lindblad-Toh K."/>
            <person name="Wade C.M."/>
            <person name="Mikkelsen T.S."/>
            <person name="Karlsson E.K."/>
            <person name="Jaffe D.B."/>
            <person name="Kamal M."/>
            <person name="Clamp M."/>
            <person name="Chang J.L."/>
            <person name="Kulbokas E.J. III"/>
            <person name="Zody M.C."/>
            <person name="Mauceli E."/>
            <person name="Xie X."/>
            <person name="Breen M."/>
            <person name="Wayne R.K."/>
            <person name="Ostrander E.A."/>
            <person name="Ponting C.P."/>
            <person name="Galibert F."/>
            <person name="Smith D.R."/>
            <person name="DeJong P.J."/>
            <person name="Kirkness E."/>
            <person name="Alvarez P."/>
            <person name="Biagi T."/>
            <person name="Brockman W."/>
            <person name="Butler J."/>
            <person name="Chin C.W."/>
            <person name="Cook A."/>
            <person name="Cuff J."/>
            <person name="Daly M.J."/>
            <person name="DeCaprio D."/>
            <person name="Gnerre S."/>
            <person name="Grabherr M."/>
            <person name="Kellis M."/>
            <person name="Kleber M."/>
            <person name="Bardeleben C."/>
            <person name="Goodstadt L."/>
            <person name="Heger A."/>
            <person name="Hitte C."/>
            <person name="Kim L."/>
            <person name="Koepfli K.P."/>
            <person name="Parker H.G."/>
            <person name="Pollinger J.P."/>
            <person name="Searle S.M."/>
            <person name="Sutter N.B."/>
            <person name="Thomas R."/>
            <person name="Webber C."/>
            <person name="Baldwin J."/>
            <person name="Abebe A."/>
            <person name="Abouelleil A."/>
            <person name="Aftuck L."/>
            <person name="Ait-Zahra M."/>
            <person name="Aldredge T."/>
            <person name="Allen N."/>
            <person name="An P."/>
            <person name="Anderson S."/>
            <person name="Antoine C."/>
            <person name="Arachchi H."/>
            <person name="Aslam A."/>
            <person name="Ayotte L."/>
            <person name="Bachantsang P."/>
            <person name="Barry A."/>
            <person name="Bayul T."/>
            <person name="Benamara M."/>
            <person name="Berlin A."/>
            <person name="Bessette D."/>
            <person name="Blitshteyn B."/>
            <person name="Bloom T."/>
            <person name="Blye J."/>
            <person name="Boguslavskiy L."/>
            <person name="Bonnet C."/>
            <person name="Boukhgalter B."/>
            <person name="Brown A."/>
            <person name="Cahill P."/>
            <person name="Calixte N."/>
            <person name="Camarata J."/>
            <person name="Cheshatsang Y."/>
            <person name="Chu J."/>
            <person name="Citroen M."/>
            <person name="Collymore A."/>
            <person name="Cooke P."/>
            <person name="Dawoe T."/>
            <person name="Daza R."/>
            <person name="Decktor K."/>
            <person name="DeGray S."/>
            <person name="Dhargay N."/>
            <person name="Dooley K."/>
            <person name="Dooley K."/>
            <person name="Dorje P."/>
            <person name="Dorjee K."/>
            <person name="Dorris L."/>
            <person name="Duffey N."/>
            <person name="Dupes A."/>
            <person name="Egbiremolen O."/>
            <person name="Elong R."/>
            <person name="Falk J."/>
            <person name="Farina A."/>
            <person name="Faro S."/>
            <person name="Ferguson D."/>
            <person name="Ferreira P."/>
            <person name="Fisher S."/>
            <person name="FitzGerald M."/>
            <person name="Foley K."/>
            <person name="Foley C."/>
            <person name="Franke A."/>
            <person name="Friedrich D."/>
            <person name="Gage D."/>
            <person name="Garber M."/>
            <person name="Gearin G."/>
            <person name="Giannoukos G."/>
            <person name="Goode T."/>
            <person name="Goyette A."/>
            <person name="Graham J."/>
            <person name="Grandbois E."/>
            <person name="Gyaltsen K."/>
            <person name="Hafez N."/>
            <person name="Hagopian D."/>
            <person name="Hagos B."/>
            <person name="Hall J."/>
            <person name="Healy C."/>
            <person name="Hegarty R."/>
            <person name="Honan T."/>
            <person name="Horn A."/>
            <person name="Houde N."/>
            <person name="Hughes L."/>
            <person name="Hunnicutt L."/>
            <person name="Husby M."/>
            <person name="Jester B."/>
            <person name="Jones C."/>
            <person name="Kamat A."/>
            <person name="Kanga B."/>
            <person name="Kells C."/>
            <person name="Khazanovich D."/>
            <person name="Kieu A.C."/>
            <person name="Kisner P."/>
            <person name="Kumar M."/>
            <person name="Lance K."/>
            <person name="Landers T."/>
            <person name="Lara M."/>
            <person name="Lee W."/>
            <person name="Leger J.P."/>
            <person name="Lennon N."/>
            <person name="Leuper L."/>
            <person name="LeVine S."/>
            <person name="Liu J."/>
            <person name="Liu X."/>
            <person name="Lokyitsang Y."/>
            <person name="Lokyitsang T."/>
            <person name="Lui A."/>
            <person name="Macdonald J."/>
            <person name="Major J."/>
            <person name="Marabella R."/>
            <person name="Maru K."/>
            <person name="Matthews C."/>
            <person name="McDonough S."/>
            <person name="Mehta T."/>
            <person name="Meldrim J."/>
            <person name="Melnikov A."/>
            <person name="Meneus L."/>
            <person name="Mihalev A."/>
            <person name="Mihova T."/>
            <person name="Miller K."/>
            <person name="Mittelman R."/>
            <person name="Mlenga V."/>
            <person name="Mulrain L."/>
            <person name="Munson G."/>
            <person name="Navidi A."/>
            <person name="Naylor J."/>
            <person name="Nguyen T."/>
            <person name="Nguyen N."/>
            <person name="Nguyen C."/>
            <person name="Nguyen T."/>
            <person name="Nicol R."/>
            <person name="Norbu N."/>
            <person name="Norbu C."/>
            <person name="Novod N."/>
            <person name="Nyima T."/>
            <person name="Olandt P."/>
            <person name="O'Neill B."/>
            <person name="O'Neill K."/>
            <person name="Osman S."/>
            <person name="Oyono L."/>
            <person name="Patti C."/>
            <person name="Perrin D."/>
            <person name="Phunkhang P."/>
            <person name="Pierre F."/>
            <person name="Priest M."/>
            <person name="Rachupka A."/>
            <person name="Raghuraman S."/>
            <person name="Rameau R."/>
            <person name="Ray V."/>
            <person name="Raymond C."/>
            <person name="Rege F."/>
            <person name="Rise C."/>
            <person name="Rogers J."/>
            <person name="Rogov P."/>
            <person name="Sahalie J."/>
            <person name="Settipalli S."/>
            <person name="Sharpe T."/>
            <person name="Shea T."/>
            <person name="Sheehan M."/>
            <person name="Sherpa N."/>
            <person name="Shi J."/>
            <person name="Shih D."/>
            <person name="Sloan J."/>
            <person name="Smith C."/>
            <person name="Sparrow T."/>
            <person name="Stalker J."/>
            <person name="Stange-Thomann N."/>
            <person name="Stavropoulos S."/>
            <person name="Stone C."/>
            <person name="Stone S."/>
            <person name="Sykes S."/>
            <person name="Tchuinga P."/>
            <person name="Tenzing P."/>
            <person name="Tesfaye S."/>
            <person name="Thoulutsang D."/>
            <person name="Thoulutsang Y."/>
            <person name="Topham K."/>
            <person name="Topping I."/>
            <person name="Tsamla T."/>
            <person name="Vassiliev H."/>
            <person name="Venkataraman V."/>
            <person name="Vo A."/>
            <person name="Wangchuk T."/>
            <person name="Wangdi T."/>
            <person name="Weiand M."/>
            <person name="Wilkinson J."/>
            <person name="Wilson A."/>
            <person name="Yadav S."/>
            <person name="Yang S."/>
            <person name="Yang X."/>
            <person name="Young G."/>
            <person name="Yu Q."/>
            <person name="Zainoun J."/>
            <person name="Zembek L."/>
            <person name="Zimmer A."/>
            <person name="Lander E.S."/>
        </authorList>
    </citation>
    <scope>NUCLEOTIDE SEQUENCE [LARGE SCALE GENOMIC DNA]</scope>
    <source>
        <strain evidence="7">Boxer</strain>
    </source>
</reference>
<keyword evidence="3 6" id="KW-0812">Transmembrane</keyword>
<dbReference type="Proteomes" id="UP000694542">
    <property type="component" value="Chromosome 4"/>
</dbReference>
<dbReference type="PANTHER" id="PTHR13628">
    <property type="entry name" value="TRANSMEMBRANE PROTEIN 267"/>
    <property type="match status" value="1"/>
</dbReference>
<keyword evidence="5 6" id="KW-0472">Membrane</keyword>
<evidence type="ECO:0000313" key="9">
    <source>
        <dbReference type="Proteomes" id="UP000002254"/>
    </source>
</evidence>
<dbReference type="AlphaFoldDB" id="A0A8C0S851"/>
<dbReference type="Ensembl" id="ENSCAFT00000100305.1">
    <property type="protein sequence ID" value="ENSCAFP00000073859.1"/>
    <property type="gene ID" value="ENSCAFG00000055519.1"/>
</dbReference>
<dbReference type="InterPro" id="IPR026572">
    <property type="entry name" value="TMEM267"/>
</dbReference>
<dbReference type="OrthoDB" id="10014558at2759"/>
<evidence type="ECO:0000256" key="6">
    <source>
        <dbReference type="SAM" id="Phobius"/>
    </source>
</evidence>
<evidence type="ECO:0000313" key="8">
    <source>
        <dbReference type="Ensembl" id="ENSCAFP00040016979.1"/>
    </source>
</evidence>
<dbReference type="Proteomes" id="UP000002254">
    <property type="component" value="Chromosome 4"/>
</dbReference>
<accession>A0A8C0S851</accession>
<evidence type="ECO:0000256" key="4">
    <source>
        <dbReference type="ARBA" id="ARBA00022989"/>
    </source>
</evidence>
<feature type="transmembrane region" description="Helical" evidence="6">
    <location>
        <begin position="91"/>
        <end position="108"/>
    </location>
</feature>
<gene>
    <name evidence="8" type="primary">TMEM267</name>
</gene>
<evidence type="ECO:0000256" key="2">
    <source>
        <dbReference type="ARBA" id="ARBA00013977"/>
    </source>
</evidence>
<protein>
    <recommendedName>
        <fullName evidence="2">Transmembrane protein 267</fullName>
    </recommendedName>
</protein>
<accession>A0A8P0TT53</accession>
<dbReference type="GO" id="GO:0016020">
    <property type="term" value="C:membrane"/>
    <property type="evidence" value="ECO:0007669"/>
    <property type="project" value="UniProtKB-SubCell"/>
</dbReference>
<feature type="transmembrane region" description="Helical" evidence="6">
    <location>
        <begin position="150"/>
        <end position="169"/>
    </location>
</feature>
<feature type="transmembrane region" description="Helical" evidence="6">
    <location>
        <begin position="215"/>
        <end position="235"/>
    </location>
</feature>
<dbReference type="Ensembl" id="ENSCAFT00040019558.1">
    <property type="protein sequence ID" value="ENSCAFP00040016979.1"/>
    <property type="gene ID" value="ENSCAFG00040010548.1"/>
</dbReference>
<comment type="subcellular location">
    <subcellularLocation>
        <location evidence="1">Membrane</location>
        <topology evidence="1">Multi-pass membrane protein</topology>
    </subcellularLocation>
</comment>
<feature type="transmembrane region" description="Helical" evidence="6">
    <location>
        <begin position="117"/>
        <end position="138"/>
    </location>
</feature>
<proteinExistence type="predicted"/>
<evidence type="ECO:0000313" key="7">
    <source>
        <dbReference type="Ensembl" id="ENSCAFP00000073859.1"/>
    </source>
</evidence>
<evidence type="ECO:0000256" key="3">
    <source>
        <dbReference type="ARBA" id="ARBA00022692"/>
    </source>
</evidence>
<name>A0A8C0S851_CANLF</name>
<reference evidence="8" key="2">
    <citation type="submission" date="2018-10" db="EMBL/GenBank/DDBJ databases">
        <title>De novo assembly of a Great Dane genome.</title>
        <authorList>
            <person name="Kidd J.M."/>
            <person name="Pendleton A.L."/>
            <person name="Shen F."/>
            <person name="Emery S."/>
        </authorList>
    </citation>
    <scope>NUCLEOTIDE SEQUENCE [LARGE SCALE GENOMIC DNA]</scope>
    <source>
        <strain evidence="8">Great Dane</strain>
    </source>
</reference>
<evidence type="ECO:0000256" key="1">
    <source>
        <dbReference type="ARBA" id="ARBA00004141"/>
    </source>
</evidence>